<comment type="caution">
    <text evidence="2">The sequence shown here is derived from an EMBL/GenBank/DDBJ whole genome shotgun (WGS) entry which is preliminary data.</text>
</comment>
<name>A0A2N3I0G6_9BACT</name>
<organism evidence="2 3">
    <name type="scientific">Labilibaculum filiforme</name>
    <dbReference type="NCBI Taxonomy" id="1940526"/>
    <lineage>
        <taxon>Bacteria</taxon>
        <taxon>Pseudomonadati</taxon>
        <taxon>Bacteroidota</taxon>
        <taxon>Bacteroidia</taxon>
        <taxon>Marinilabiliales</taxon>
        <taxon>Marinifilaceae</taxon>
        <taxon>Labilibaculum</taxon>
    </lineage>
</organism>
<evidence type="ECO:0000313" key="2">
    <source>
        <dbReference type="EMBL" id="PKQ63815.1"/>
    </source>
</evidence>
<sequence length="146" mass="17505">MERIQIYKRQKGLAWFYLIFGLFSIVMGSILLIKTVKTGFNTDFPGGNWNAIIYCLQGIIFCTIGYVIRKNEKYFIEWDTEEFRYLFPNNQLVETIKWSEMKRVTIDTLEINIELAEDQKTVKLDNLQYKEVQIIKQRFEEINKRL</sequence>
<dbReference type="RefSeq" id="WP_101260759.1">
    <property type="nucleotide sequence ID" value="NZ_MVDD01000004.1"/>
</dbReference>
<reference evidence="2 3" key="1">
    <citation type="journal article" date="2017" name="Front. Microbiol.">
        <title>Labilibaculum manganireducens gen. nov., sp. nov. and Labilibaculum filiforme sp. nov., Novel Bacteroidetes Isolated from Subsurface Sediments of the Baltic Sea.</title>
        <authorList>
            <person name="Vandieken V."/>
            <person name="Marshall I.P."/>
            <person name="Niemann H."/>
            <person name="Engelen B."/>
            <person name="Cypionka H."/>
        </authorList>
    </citation>
    <scope>NUCLEOTIDE SEQUENCE [LARGE SCALE GENOMIC DNA]</scope>
    <source>
        <strain evidence="2 3">59.16B</strain>
    </source>
</reference>
<evidence type="ECO:0000313" key="3">
    <source>
        <dbReference type="Proteomes" id="UP000233535"/>
    </source>
</evidence>
<dbReference type="OrthoDB" id="1121871at2"/>
<accession>A0A2N3I0G6</accession>
<keyword evidence="1" id="KW-1133">Transmembrane helix</keyword>
<dbReference type="AlphaFoldDB" id="A0A2N3I0G6"/>
<evidence type="ECO:0000256" key="1">
    <source>
        <dbReference type="SAM" id="Phobius"/>
    </source>
</evidence>
<protein>
    <submittedName>
        <fullName evidence="2">Uncharacterized protein</fullName>
    </submittedName>
</protein>
<feature type="transmembrane region" description="Helical" evidence="1">
    <location>
        <begin position="51"/>
        <end position="68"/>
    </location>
</feature>
<proteinExistence type="predicted"/>
<feature type="transmembrane region" description="Helical" evidence="1">
    <location>
        <begin position="12"/>
        <end position="31"/>
    </location>
</feature>
<dbReference type="Proteomes" id="UP000233535">
    <property type="component" value="Unassembled WGS sequence"/>
</dbReference>
<keyword evidence="1" id="KW-0812">Transmembrane</keyword>
<keyword evidence="3" id="KW-1185">Reference proteome</keyword>
<dbReference type="EMBL" id="MVDD01000004">
    <property type="protein sequence ID" value="PKQ63815.1"/>
    <property type="molecule type" value="Genomic_DNA"/>
</dbReference>
<gene>
    <name evidence="2" type="ORF">BZG02_07260</name>
</gene>
<keyword evidence="1" id="KW-0472">Membrane</keyword>